<evidence type="ECO:0000256" key="4">
    <source>
        <dbReference type="ARBA" id="ARBA00022692"/>
    </source>
</evidence>
<dbReference type="Proteomes" id="UP001207918">
    <property type="component" value="Unassembled WGS sequence"/>
</dbReference>
<evidence type="ECO:0000313" key="9">
    <source>
        <dbReference type="Proteomes" id="UP001207918"/>
    </source>
</evidence>
<feature type="transmembrane region" description="Helical" evidence="7">
    <location>
        <begin position="168"/>
        <end position="187"/>
    </location>
</feature>
<feature type="transmembrane region" description="Helical" evidence="7">
    <location>
        <begin position="223"/>
        <end position="242"/>
    </location>
</feature>
<dbReference type="RefSeq" id="WP_265767987.1">
    <property type="nucleotide sequence ID" value="NZ_JAGGJA010000023.1"/>
</dbReference>
<dbReference type="PANTHER" id="PTHR22926:SF3">
    <property type="entry name" value="UNDECAPRENYL-PHOSPHATE ALPHA-N-ACETYLGLUCOSAMINYL 1-PHOSPHATE TRANSFERASE"/>
    <property type="match status" value="1"/>
</dbReference>
<feature type="transmembrane region" description="Helical" evidence="7">
    <location>
        <begin position="109"/>
        <end position="127"/>
    </location>
</feature>
<evidence type="ECO:0000256" key="7">
    <source>
        <dbReference type="SAM" id="Phobius"/>
    </source>
</evidence>
<keyword evidence="5 7" id="KW-1133">Transmembrane helix</keyword>
<feature type="transmembrane region" description="Helical" evidence="7">
    <location>
        <begin position="254"/>
        <end position="274"/>
    </location>
</feature>
<feature type="transmembrane region" description="Helical" evidence="7">
    <location>
        <begin position="328"/>
        <end position="347"/>
    </location>
</feature>
<feature type="transmembrane region" description="Helical" evidence="7">
    <location>
        <begin position="12"/>
        <end position="33"/>
    </location>
</feature>
<evidence type="ECO:0000313" key="8">
    <source>
        <dbReference type="EMBL" id="MCW9709117.1"/>
    </source>
</evidence>
<keyword evidence="2" id="KW-1003">Cell membrane</keyword>
<proteinExistence type="predicted"/>
<evidence type="ECO:0000256" key="3">
    <source>
        <dbReference type="ARBA" id="ARBA00022679"/>
    </source>
</evidence>
<evidence type="ECO:0000256" key="5">
    <source>
        <dbReference type="ARBA" id="ARBA00022989"/>
    </source>
</evidence>
<protein>
    <submittedName>
        <fullName evidence="8">Undecaprenyl/decaprenyl-phosphate alpha-N-acetylglucosaminyl 1-phosphate transferase</fullName>
    </submittedName>
</protein>
<accession>A0ABT3PTB8</accession>
<evidence type="ECO:0000256" key="2">
    <source>
        <dbReference type="ARBA" id="ARBA00022475"/>
    </source>
</evidence>
<gene>
    <name evidence="8" type="ORF">J6I44_19810</name>
</gene>
<name>A0ABT3PTB8_9BACT</name>
<reference evidence="8 9" key="1">
    <citation type="submission" date="2021-03" db="EMBL/GenBank/DDBJ databases">
        <title>Aliifodinibius sp. nov., a new bacterium isolated from saline soil.</title>
        <authorList>
            <person name="Galisteo C."/>
            <person name="De La Haba R."/>
            <person name="Sanchez-Porro C."/>
            <person name="Ventosa A."/>
        </authorList>
    </citation>
    <scope>NUCLEOTIDE SEQUENCE [LARGE SCALE GENOMIC DNA]</scope>
    <source>
        <strain evidence="8 9">1BSP15-2V2</strain>
    </source>
</reference>
<organism evidence="8 9">
    <name type="scientific">Fodinibius salsisoli</name>
    <dbReference type="NCBI Taxonomy" id="2820877"/>
    <lineage>
        <taxon>Bacteria</taxon>
        <taxon>Pseudomonadati</taxon>
        <taxon>Balneolota</taxon>
        <taxon>Balneolia</taxon>
        <taxon>Balneolales</taxon>
        <taxon>Balneolaceae</taxon>
        <taxon>Fodinibius</taxon>
    </lineage>
</organism>
<feature type="transmembrane region" description="Helical" evidence="7">
    <location>
        <begin position="139"/>
        <end position="161"/>
    </location>
</feature>
<keyword evidence="3 8" id="KW-0808">Transferase</keyword>
<evidence type="ECO:0000256" key="1">
    <source>
        <dbReference type="ARBA" id="ARBA00004651"/>
    </source>
</evidence>
<sequence>MEYLLQDRVMMGGMVLFAYLISSFSIPVIIRAANRRNLFDHPDYSRKIHSESIPTLGGIAIFASFLLSFAISSWSDSFTGFSYLVAALVILFFVGLKDDLVTLSAKVKLGAQISAVGLVMYGSGIIINDFYGMFGLAEIPLWIALPITLFTVIVVINAVNLIDGIDGLAGGFGVLASLLFGAGFMFAGQWPMVAFSLCLAGALLGFLRYNFSPASIFMGDTGSMILGFLLSVQAIAFLNLGSVPAFTALFGNTVSVLTVAILAFPLFDTLRVVVKRLRRGRSIFRPGQDHVHHELLRMGLSHKWASTTLYVLSSLVVGFALLLSQTTLNVNVMLGLVVGSCLLIFPTNGFKRRLFSKVFGRKWQRWYSYKWGLQFDQERGVDLLSNIVENGSASKVYDLSDKEESEQDKIAV</sequence>
<dbReference type="PROSITE" id="PS01348">
    <property type="entry name" value="MRAY_2"/>
    <property type="match status" value="1"/>
</dbReference>
<comment type="subcellular location">
    <subcellularLocation>
        <location evidence="1">Cell membrane</location>
        <topology evidence="1">Multi-pass membrane protein</topology>
    </subcellularLocation>
</comment>
<dbReference type="Pfam" id="PF00953">
    <property type="entry name" value="Glycos_transf_4"/>
    <property type="match status" value="1"/>
</dbReference>
<feature type="transmembrane region" description="Helical" evidence="7">
    <location>
        <begin position="80"/>
        <end position="97"/>
    </location>
</feature>
<dbReference type="InterPro" id="IPR000715">
    <property type="entry name" value="Glycosyl_transferase_4"/>
</dbReference>
<feature type="transmembrane region" description="Helical" evidence="7">
    <location>
        <begin position="53"/>
        <end position="74"/>
    </location>
</feature>
<keyword evidence="9" id="KW-1185">Reference proteome</keyword>
<evidence type="ECO:0000256" key="6">
    <source>
        <dbReference type="ARBA" id="ARBA00023136"/>
    </source>
</evidence>
<keyword evidence="4 7" id="KW-0812">Transmembrane</keyword>
<dbReference type="EMBL" id="JAGGJA010000023">
    <property type="protein sequence ID" value="MCW9709117.1"/>
    <property type="molecule type" value="Genomic_DNA"/>
</dbReference>
<feature type="transmembrane region" description="Helical" evidence="7">
    <location>
        <begin position="304"/>
        <end position="322"/>
    </location>
</feature>
<keyword evidence="6 7" id="KW-0472">Membrane</keyword>
<dbReference type="GO" id="GO:0016740">
    <property type="term" value="F:transferase activity"/>
    <property type="evidence" value="ECO:0007669"/>
    <property type="project" value="UniProtKB-KW"/>
</dbReference>
<dbReference type="PANTHER" id="PTHR22926">
    <property type="entry name" value="PHOSPHO-N-ACETYLMURAMOYL-PENTAPEPTIDE-TRANSFERASE"/>
    <property type="match status" value="1"/>
</dbReference>
<dbReference type="CDD" id="cd06853">
    <property type="entry name" value="GT_WecA_like"/>
    <property type="match status" value="1"/>
</dbReference>
<comment type="caution">
    <text evidence="8">The sequence shown here is derived from an EMBL/GenBank/DDBJ whole genome shotgun (WGS) entry which is preliminary data.</text>
</comment>
<dbReference type="InterPro" id="IPR018480">
    <property type="entry name" value="PNAcMuramoyl-5peptid_Trfase_CS"/>
</dbReference>